<dbReference type="EMBL" id="VHLH01000040">
    <property type="protein sequence ID" value="TPW25998.1"/>
    <property type="molecule type" value="Genomic_DNA"/>
</dbReference>
<proteinExistence type="predicted"/>
<dbReference type="AlphaFoldDB" id="A0A506TXT3"/>
<keyword evidence="2" id="KW-1185">Reference proteome</keyword>
<evidence type="ECO:0000313" key="2">
    <source>
        <dbReference type="Proteomes" id="UP000320314"/>
    </source>
</evidence>
<dbReference type="Proteomes" id="UP000320314">
    <property type="component" value="Unassembled WGS sequence"/>
</dbReference>
<comment type="caution">
    <text evidence="1">The sequence shown here is derived from an EMBL/GenBank/DDBJ whole genome shotgun (WGS) entry which is preliminary data.</text>
</comment>
<evidence type="ECO:0000313" key="1">
    <source>
        <dbReference type="EMBL" id="TPW25998.1"/>
    </source>
</evidence>
<name>A0A506TXT3_9HYPH</name>
<dbReference type="RefSeq" id="WP_141168240.1">
    <property type="nucleotide sequence ID" value="NZ_VHLH01000040.1"/>
</dbReference>
<reference evidence="1 2" key="1">
    <citation type="submission" date="2019-06" db="EMBL/GenBank/DDBJ databases">
        <authorList>
            <person name="Li M."/>
        </authorList>
    </citation>
    <scope>NUCLEOTIDE SEQUENCE [LARGE SCALE GENOMIC DNA]</scope>
    <source>
        <strain evidence="1 2">BGMRC6574</strain>
    </source>
</reference>
<sequence>MFEQSGMWSRKPALHMEKLCLDGMPAPHVPDTEPTEQPVHDNQARTPIVMANEQLIGSYIEWGMDYIDRGFEPYLLTAKFNPLLGSSEAVGKQMMHAVERAYGIMLTHHFRRPKKEHIADLPFWIVAEDWPVPKRDRDHIHDVVPNDGRHMHALAFKPPNSRMRGCMADYLEDHQSLYSGRNRPIWHLHGERITYDEGKAMGYGLKALTRGWIDNDAVTVLPRRHKEMRGQWD</sequence>
<accession>A0A506TXT3</accession>
<gene>
    <name evidence="1" type="ORF">FJU11_16810</name>
</gene>
<organism evidence="1 2">
    <name type="scientific">Pararhizobium mangrovi</name>
    <dbReference type="NCBI Taxonomy" id="2590452"/>
    <lineage>
        <taxon>Bacteria</taxon>
        <taxon>Pseudomonadati</taxon>
        <taxon>Pseudomonadota</taxon>
        <taxon>Alphaproteobacteria</taxon>
        <taxon>Hyphomicrobiales</taxon>
        <taxon>Rhizobiaceae</taxon>
        <taxon>Rhizobium/Agrobacterium group</taxon>
        <taxon>Pararhizobium</taxon>
    </lineage>
</organism>
<protein>
    <submittedName>
        <fullName evidence="1">Uncharacterized protein</fullName>
    </submittedName>
</protein>
<dbReference type="OrthoDB" id="7992451at2"/>